<feature type="region of interest" description="Disordered" evidence="1">
    <location>
        <begin position="51"/>
        <end position="86"/>
    </location>
</feature>
<dbReference type="Pfam" id="PF01938">
    <property type="entry name" value="TRAM"/>
    <property type="match status" value="1"/>
</dbReference>
<dbReference type="EMBL" id="FZNQ01000036">
    <property type="protein sequence ID" value="SNR68299.1"/>
    <property type="molecule type" value="Genomic_DNA"/>
</dbReference>
<dbReference type="AlphaFoldDB" id="A0A238YD67"/>
<dbReference type="InterPro" id="IPR012340">
    <property type="entry name" value="NA-bd_OB-fold"/>
</dbReference>
<dbReference type="Gene3D" id="2.40.50.140">
    <property type="entry name" value="Nucleic acid-binding proteins"/>
    <property type="match status" value="1"/>
</dbReference>
<sequence length="146" mass="15930">MVEVPERLAALFSANVEEIGGEYRVTIPKREVVRGEITPRETYRIALVKQDTVSKTATTEQTTTDRSQSQSATATTKNDPPVTEDELRDVTIESVGEQGDGIAKVDHGFVVIVPGAKVGEELTVQIETVQETVAFGEIVTHHSKTH</sequence>
<name>A0A238YD67_HALVU</name>
<gene>
    <name evidence="3" type="ORF">SAMN06264855_1368</name>
</gene>
<reference evidence="3 4" key="1">
    <citation type="submission" date="2017-06" db="EMBL/GenBank/DDBJ databases">
        <authorList>
            <person name="Kim H.J."/>
            <person name="Triplett B.A."/>
        </authorList>
    </citation>
    <scope>NUCLEOTIDE SEQUENCE [LARGE SCALE GENOMIC DNA]</scope>
    <source>
        <strain evidence="3 4">DSM 8800</strain>
    </source>
</reference>
<organism evidence="3 4">
    <name type="scientific">Halorubrum vacuolatum</name>
    <name type="common">Natronobacterium vacuolatum</name>
    <dbReference type="NCBI Taxonomy" id="63740"/>
    <lineage>
        <taxon>Archaea</taxon>
        <taxon>Methanobacteriati</taxon>
        <taxon>Methanobacteriota</taxon>
        <taxon>Stenosarchaea group</taxon>
        <taxon>Halobacteria</taxon>
        <taxon>Halobacteriales</taxon>
        <taxon>Haloferacaceae</taxon>
        <taxon>Halorubrum</taxon>
    </lineage>
</organism>
<evidence type="ECO:0000259" key="2">
    <source>
        <dbReference type="PROSITE" id="PS50926"/>
    </source>
</evidence>
<dbReference type="PROSITE" id="PS50926">
    <property type="entry name" value="TRAM"/>
    <property type="match status" value="1"/>
</dbReference>
<dbReference type="InterPro" id="IPR002792">
    <property type="entry name" value="TRAM_dom"/>
</dbReference>
<dbReference type="OrthoDB" id="28569at2157"/>
<dbReference type="SUPFAM" id="SSF50249">
    <property type="entry name" value="Nucleic acid-binding proteins"/>
    <property type="match status" value="1"/>
</dbReference>
<keyword evidence="4" id="KW-1185">Reference proteome</keyword>
<evidence type="ECO:0000256" key="1">
    <source>
        <dbReference type="SAM" id="MobiDB-lite"/>
    </source>
</evidence>
<dbReference type="RefSeq" id="WP_089386020.1">
    <property type="nucleotide sequence ID" value="NZ_FZNQ01000036.1"/>
</dbReference>
<feature type="domain" description="TRAM" evidence="2">
    <location>
        <begin position="81"/>
        <end position="140"/>
    </location>
</feature>
<evidence type="ECO:0000313" key="4">
    <source>
        <dbReference type="Proteomes" id="UP000198397"/>
    </source>
</evidence>
<feature type="compositionally biased region" description="Polar residues" evidence="1">
    <location>
        <begin position="51"/>
        <end position="78"/>
    </location>
</feature>
<accession>A0A238YD67</accession>
<evidence type="ECO:0000313" key="3">
    <source>
        <dbReference type="EMBL" id="SNR68299.1"/>
    </source>
</evidence>
<protein>
    <submittedName>
        <fullName evidence="3">Predicted RNA-binding protein, contains TRAM domain</fullName>
    </submittedName>
</protein>
<dbReference type="Proteomes" id="UP000198397">
    <property type="component" value="Unassembled WGS sequence"/>
</dbReference>
<proteinExistence type="predicted"/>